<keyword evidence="2" id="KW-1185">Reference proteome</keyword>
<evidence type="ECO:0000313" key="2">
    <source>
        <dbReference type="Proteomes" id="UP001595840"/>
    </source>
</evidence>
<name>A0ABV8V2T6_9GAMM</name>
<evidence type="ECO:0000313" key="1">
    <source>
        <dbReference type="EMBL" id="MFC4362225.1"/>
    </source>
</evidence>
<sequence length="161" mass="18838">MAYQGYKTEEEIFLDVEKAFPFQSKPEAFMLTNRGDEDCVCRYIVEHMRHYPEPIIPMEGVRYMHSELANLSVAGMCWLLPNLLRKALLCTNRFDTLTETIIYDLELASEGDELAKTRYFWLSHCQLQCLENILEYLSEKHGHSIGKAMLAIHQLTTWQTR</sequence>
<proteinExistence type="predicted"/>
<protein>
    <submittedName>
        <fullName evidence="1">Uncharacterized protein</fullName>
    </submittedName>
</protein>
<accession>A0ABV8V2T6</accession>
<comment type="caution">
    <text evidence="1">The sequence shown here is derived from an EMBL/GenBank/DDBJ whole genome shotgun (WGS) entry which is preliminary data.</text>
</comment>
<dbReference type="RefSeq" id="WP_290265555.1">
    <property type="nucleotide sequence ID" value="NZ_JAUFQG010000006.1"/>
</dbReference>
<reference evidence="2" key="1">
    <citation type="journal article" date="2019" name="Int. J. Syst. Evol. Microbiol.">
        <title>The Global Catalogue of Microorganisms (GCM) 10K type strain sequencing project: providing services to taxonomists for standard genome sequencing and annotation.</title>
        <authorList>
            <consortium name="The Broad Institute Genomics Platform"/>
            <consortium name="The Broad Institute Genome Sequencing Center for Infectious Disease"/>
            <person name="Wu L."/>
            <person name="Ma J."/>
        </authorList>
    </citation>
    <scope>NUCLEOTIDE SEQUENCE [LARGE SCALE GENOMIC DNA]</scope>
    <source>
        <strain evidence="2">CECT 8570</strain>
    </source>
</reference>
<gene>
    <name evidence="1" type="ORF">ACFOX3_07925</name>
</gene>
<organism evidence="1 2">
    <name type="scientific">Simiduia curdlanivorans</name>
    <dbReference type="NCBI Taxonomy" id="1492769"/>
    <lineage>
        <taxon>Bacteria</taxon>
        <taxon>Pseudomonadati</taxon>
        <taxon>Pseudomonadota</taxon>
        <taxon>Gammaproteobacteria</taxon>
        <taxon>Cellvibrionales</taxon>
        <taxon>Cellvibrionaceae</taxon>
        <taxon>Simiduia</taxon>
    </lineage>
</organism>
<dbReference type="EMBL" id="JBHSCX010000005">
    <property type="protein sequence ID" value="MFC4362225.1"/>
    <property type="molecule type" value="Genomic_DNA"/>
</dbReference>
<dbReference type="Proteomes" id="UP001595840">
    <property type="component" value="Unassembled WGS sequence"/>
</dbReference>